<name>A0A068NLF4_FIMGI</name>
<dbReference type="InterPro" id="IPR036390">
    <property type="entry name" value="WH_DNA-bd_sf"/>
</dbReference>
<dbReference type="EMBL" id="CP007139">
    <property type="protein sequence ID" value="AIE84316.1"/>
    <property type="molecule type" value="Genomic_DNA"/>
</dbReference>
<reference evidence="5 6" key="1">
    <citation type="journal article" date="2014" name="PLoS ONE">
        <title>The first complete genome sequence of the class fimbriimonadia in the phylum armatimonadetes.</title>
        <authorList>
            <person name="Hu Z.Y."/>
            <person name="Wang Y.Z."/>
            <person name="Im W.T."/>
            <person name="Wang S.Y."/>
            <person name="Zhao G.P."/>
            <person name="Zheng H.J."/>
            <person name="Quan Z.X."/>
        </authorList>
    </citation>
    <scope>NUCLEOTIDE SEQUENCE [LARGE SCALE GENOMIC DNA]</scope>
    <source>
        <strain evidence="5">Gsoil 348</strain>
    </source>
</reference>
<comment type="similarity">
    <text evidence="1">Belongs to the BlaI transcriptional regulatory family.</text>
</comment>
<dbReference type="InterPro" id="IPR036388">
    <property type="entry name" value="WH-like_DNA-bd_sf"/>
</dbReference>
<keyword evidence="4" id="KW-0804">Transcription</keyword>
<gene>
    <name evidence="5" type="ORF">OP10G_0948</name>
</gene>
<evidence type="ECO:0000256" key="3">
    <source>
        <dbReference type="ARBA" id="ARBA00023125"/>
    </source>
</evidence>
<evidence type="ECO:0000313" key="6">
    <source>
        <dbReference type="Proteomes" id="UP000027982"/>
    </source>
</evidence>
<dbReference type="Pfam" id="PF03965">
    <property type="entry name" value="Penicillinase_R"/>
    <property type="match status" value="1"/>
</dbReference>
<sequence length="128" mass="14566">MPKKNEALSRRERQIMDALYRLGKASAAEVRDAIDEPPTYTAVRTHLGILQEKGHIRYESDGTRYIYEPVVPRDQMAKSAIDNVLQTFFGGSVERVVATLVDRDEAHVTDEQLARLAEIIERARQEGR</sequence>
<evidence type="ECO:0000313" key="5">
    <source>
        <dbReference type="EMBL" id="AIE84316.1"/>
    </source>
</evidence>
<evidence type="ECO:0000256" key="2">
    <source>
        <dbReference type="ARBA" id="ARBA00023015"/>
    </source>
</evidence>
<dbReference type="RefSeq" id="WP_025227040.1">
    <property type="nucleotide sequence ID" value="NZ_CP007139.1"/>
</dbReference>
<dbReference type="InterPro" id="IPR005650">
    <property type="entry name" value="BlaI_family"/>
</dbReference>
<dbReference type="Proteomes" id="UP000027982">
    <property type="component" value="Chromosome"/>
</dbReference>
<organism evidence="5 6">
    <name type="scientific">Fimbriimonas ginsengisoli Gsoil 348</name>
    <dbReference type="NCBI Taxonomy" id="661478"/>
    <lineage>
        <taxon>Bacteria</taxon>
        <taxon>Bacillati</taxon>
        <taxon>Armatimonadota</taxon>
        <taxon>Fimbriimonadia</taxon>
        <taxon>Fimbriimonadales</taxon>
        <taxon>Fimbriimonadaceae</taxon>
        <taxon>Fimbriimonas</taxon>
    </lineage>
</organism>
<keyword evidence="6" id="KW-1185">Reference proteome</keyword>
<dbReference type="OrthoDB" id="9795583at2"/>
<dbReference type="PIRSF" id="PIRSF019455">
    <property type="entry name" value="CopR_AtkY"/>
    <property type="match status" value="1"/>
</dbReference>
<dbReference type="eggNOG" id="COG3682">
    <property type="taxonomic scope" value="Bacteria"/>
</dbReference>
<dbReference type="HOGENOM" id="CLU_119090_4_1_0"/>
<dbReference type="SUPFAM" id="SSF46785">
    <property type="entry name" value="Winged helix' DNA-binding domain"/>
    <property type="match status" value="1"/>
</dbReference>
<evidence type="ECO:0000256" key="1">
    <source>
        <dbReference type="ARBA" id="ARBA00011046"/>
    </source>
</evidence>
<dbReference type="STRING" id="661478.OP10G_0948"/>
<keyword evidence="3" id="KW-0238">DNA-binding</keyword>
<protein>
    <submittedName>
        <fullName evidence="5">Transcriptional repressor, CopY family</fullName>
    </submittedName>
</protein>
<proteinExistence type="inferred from homology"/>
<dbReference type="KEGG" id="fgi:OP10G_0948"/>
<dbReference type="GO" id="GO:0045892">
    <property type="term" value="P:negative regulation of DNA-templated transcription"/>
    <property type="evidence" value="ECO:0007669"/>
    <property type="project" value="InterPro"/>
</dbReference>
<keyword evidence="2" id="KW-0805">Transcription regulation</keyword>
<dbReference type="Gene3D" id="1.10.10.10">
    <property type="entry name" value="Winged helix-like DNA-binding domain superfamily/Winged helix DNA-binding domain"/>
    <property type="match status" value="1"/>
</dbReference>
<accession>A0A068NLF4</accession>
<dbReference type="GO" id="GO:0003677">
    <property type="term" value="F:DNA binding"/>
    <property type="evidence" value="ECO:0007669"/>
    <property type="project" value="UniProtKB-KW"/>
</dbReference>
<evidence type="ECO:0000256" key="4">
    <source>
        <dbReference type="ARBA" id="ARBA00023163"/>
    </source>
</evidence>
<dbReference type="AlphaFoldDB" id="A0A068NLF4"/>